<sequence>MTRLSKLGKTVLAIYLVQAIVLTTLECLVVYFHVSFVNNYALDETGQGISESDLIYHAIFILAQAFQLIICVDALFNRNTIQLVALAILNFITLSYAGVQTYQHIILEDQGTKDATWSPVDPNRFRSSDDAKIFFEGRMRPLEYIIIGIVVACSVVLGILTRYLVIEFGWKNYQTYSGDPSVRKAFVEITLLMTLIKMNIFFVGTYAIQLIPSEKLGYSKTMTETICVFVVGTIAFIIAWVGTAKEQKYCLLSVIGILILSVAYFLYRIVDVNMHAHRIPDPYLYTRRFLTLFLAVVFCLTLATIVNMGICIRNLMNGLYVLTVYGHDGSGDLDYDDLSTPKTNREKRQSQVAAAREHNRRLIYTNANKPPSVY</sequence>
<dbReference type="InterPro" id="IPR040410">
    <property type="entry name" value="UPF0658_Golgi"/>
</dbReference>
<dbReference type="PANTHER" id="PTHR34391">
    <property type="entry name" value="UPF0658 GOLGI APPARATUS MEMBRANE PROTEIN C1952.10C-RELATED"/>
    <property type="match status" value="1"/>
</dbReference>
<accession>A0A9N9ADU1</accession>
<feature type="transmembrane region" description="Helical" evidence="1">
    <location>
        <begin position="249"/>
        <end position="269"/>
    </location>
</feature>
<gene>
    <name evidence="2" type="ORF">POCULU_LOCUS3799</name>
</gene>
<evidence type="ECO:0000256" key="1">
    <source>
        <dbReference type="SAM" id="Phobius"/>
    </source>
</evidence>
<evidence type="ECO:0000313" key="3">
    <source>
        <dbReference type="Proteomes" id="UP000789572"/>
    </source>
</evidence>
<protein>
    <submittedName>
        <fullName evidence="2">2085_t:CDS:1</fullName>
    </submittedName>
</protein>
<comment type="caution">
    <text evidence="2">The sequence shown here is derived from an EMBL/GenBank/DDBJ whole genome shotgun (WGS) entry which is preliminary data.</text>
</comment>
<feature type="transmembrane region" description="Helical" evidence="1">
    <location>
        <begin position="12"/>
        <end position="34"/>
    </location>
</feature>
<keyword evidence="3" id="KW-1185">Reference proteome</keyword>
<feature type="transmembrane region" description="Helical" evidence="1">
    <location>
        <begin position="289"/>
        <end position="310"/>
    </location>
</feature>
<dbReference type="EMBL" id="CAJVPJ010000447">
    <property type="protein sequence ID" value="CAG8525578.1"/>
    <property type="molecule type" value="Genomic_DNA"/>
</dbReference>
<name>A0A9N9ADU1_9GLOM</name>
<keyword evidence="1" id="KW-0472">Membrane</keyword>
<feature type="transmembrane region" description="Helical" evidence="1">
    <location>
        <begin position="221"/>
        <end position="242"/>
    </location>
</feature>
<dbReference type="AlphaFoldDB" id="A0A9N9ADU1"/>
<feature type="transmembrane region" description="Helical" evidence="1">
    <location>
        <begin position="54"/>
        <end position="76"/>
    </location>
</feature>
<keyword evidence="1" id="KW-1133">Transmembrane helix</keyword>
<proteinExistence type="predicted"/>
<organism evidence="2 3">
    <name type="scientific">Paraglomus occultum</name>
    <dbReference type="NCBI Taxonomy" id="144539"/>
    <lineage>
        <taxon>Eukaryota</taxon>
        <taxon>Fungi</taxon>
        <taxon>Fungi incertae sedis</taxon>
        <taxon>Mucoromycota</taxon>
        <taxon>Glomeromycotina</taxon>
        <taxon>Glomeromycetes</taxon>
        <taxon>Paraglomerales</taxon>
        <taxon>Paraglomeraceae</taxon>
        <taxon>Paraglomus</taxon>
    </lineage>
</organism>
<dbReference type="GO" id="GO:0005794">
    <property type="term" value="C:Golgi apparatus"/>
    <property type="evidence" value="ECO:0007669"/>
    <property type="project" value="TreeGrafter"/>
</dbReference>
<evidence type="ECO:0000313" key="2">
    <source>
        <dbReference type="EMBL" id="CAG8525578.1"/>
    </source>
</evidence>
<feature type="transmembrane region" description="Helical" evidence="1">
    <location>
        <begin position="83"/>
        <end position="99"/>
    </location>
</feature>
<dbReference type="Proteomes" id="UP000789572">
    <property type="component" value="Unassembled WGS sequence"/>
</dbReference>
<feature type="transmembrane region" description="Helical" evidence="1">
    <location>
        <begin position="144"/>
        <end position="165"/>
    </location>
</feature>
<reference evidence="2" key="1">
    <citation type="submission" date="2021-06" db="EMBL/GenBank/DDBJ databases">
        <authorList>
            <person name="Kallberg Y."/>
            <person name="Tangrot J."/>
            <person name="Rosling A."/>
        </authorList>
    </citation>
    <scope>NUCLEOTIDE SEQUENCE</scope>
    <source>
        <strain evidence="2">IA702</strain>
    </source>
</reference>
<feature type="transmembrane region" description="Helical" evidence="1">
    <location>
        <begin position="186"/>
        <end position="209"/>
    </location>
</feature>
<dbReference type="OrthoDB" id="2448307at2759"/>
<keyword evidence="1" id="KW-0812">Transmembrane</keyword>
<dbReference type="PANTHER" id="PTHR34391:SF1">
    <property type="entry name" value="UPF0658 GOLGI APPARATUS MEMBRANE PROTEIN C1952.10C-RELATED"/>
    <property type="match status" value="1"/>
</dbReference>